<evidence type="ECO:0000313" key="1">
    <source>
        <dbReference type="EMBL" id="KKL93289.1"/>
    </source>
</evidence>
<comment type="caution">
    <text evidence="1">The sequence shown here is derived from an EMBL/GenBank/DDBJ whole genome shotgun (WGS) entry which is preliminary data.</text>
</comment>
<dbReference type="GO" id="GO:0016020">
    <property type="term" value="C:membrane"/>
    <property type="evidence" value="ECO:0007669"/>
    <property type="project" value="InterPro"/>
</dbReference>
<dbReference type="Pfam" id="PF04724">
    <property type="entry name" value="Glyco_transf_17"/>
    <property type="match status" value="1"/>
</dbReference>
<gene>
    <name evidence="1" type="ORF">LCGC14_1876160</name>
</gene>
<proteinExistence type="predicted"/>
<accession>A0A0F9G3L4</accession>
<dbReference type="GO" id="GO:0006044">
    <property type="term" value="P:N-acetylglucosamine metabolic process"/>
    <property type="evidence" value="ECO:0007669"/>
    <property type="project" value="TreeGrafter"/>
</dbReference>
<dbReference type="AlphaFoldDB" id="A0A0F9G3L4"/>
<name>A0A0F9G3L4_9ZZZZ</name>
<organism evidence="1">
    <name type="scientific">marine sediment metagenome</name>
    <dbReference type="NCBI Taxonomy" id="412755"/>
    <lineage>
        <taxon>unclassified sequences</taxon>
        <taxon>metagenomes</taxon>
        <taxon>ecological metagenomes</taxon>
    </lineage>
</organism>
<dbReference type="InterPro" id="IPR006813">
    <property type="entry name" value="Glyco_trans_17"/>
</dbReference>
<protein>
    <submittedName>
        <fullName evidence="1">Uncharacterized protein</fullName>
    </submittedName>
</protein>
<reference evidence="1" key="1">
    <citation type="journal article" date="2015" name="Nature">
        <title>Complex archaea that bridge the gap between prokaryotes and eukaryotes.</title>
        <authorList>
            <person name="Spang A."/>
            <person name="Saw J.H."/>
            <person name="Jorgensen S.L."/>
            <person name="Zaremba-Niedzwiedzka K."/>
            <person name="Martijn J."/>
            <person name="Lind A.E."/>
            <person name="van Eijk R."/>
            <person name="Schleper C."/>
            <person name="Guy L."/>
            <person name="Ettema T.J."/>
        </authorList>
    </citation>
    <scope>NUCLEOTIDE SEQUENCE</scope>
</reference>
<dbReference type="EMBL" id="LAZR01019228">
    <property type="protein sequence ID" value="KKL93289.1"/>
    <property type="molecule type" value="Genomic_DNA"/>
</dbReference>
<dbReference type="PANTHER" id="PTHR12224">
    <property type="entry name" value="BETA-1,4-MANNOSYL-GLYCOPROTEIN BETA-1,4-N-ACETYLGLUCOSAMINYL-TRANSFERASE"/>
    <property type="match status" value="1"/>
</dbReference>
<dbReference type="GO" id="GO:0003830">
    <property type="term" value="F:beta-1,4-mannosylglycoprotein 4-beta-N-acetylglucosaminyltransferase activity"/>
    <property type="evidence" value="ECO:0007669"/>
    <property type="project" value="InterPro"/>
</dbReference>
<sequence length="305" mass="36507">MKNFFFFCILMINITALGFSNDGNVKVYDCFPFLNEVELLQVRLHELDDVVDYFVIVENPLTQSGNEKPLFFEENKEKFSKFLHKIIHVVGKKRPSPAYSDWDRENEQRDDILLGLKGAKDDDIVIISDVDEIVRKEKVQEIKDMIASKKDPIRLWLKMYRFFLNRKDLKTDMWPLAYATSYKTLKKHSPEKLRTKFAYQHSMDNVGWHFSGMGYIDRYAYKIESGAHQEVNTPRYKRAYKLIKWARKRCKLVKIDETFPKYIADNFKYFEERNFIDNKLPPNWKIRVFNKRQKTLKDKLIAEKK</sequence>
<dbReference type="PANTHER" id="PTHR12224:SF0">
    <property type="entry name" value="BETA-1,4-MANNOSYL-GLYCOPROTEIN 4-BETA-N-ACETYLGLUCOSAMINYLTRANSFERASE"/>
    <property type="match status" value="1"/>
</dbReference>